<name>K9GBX5_PEND1</name>
<organism evidence="1 2">
    <name type="scientific">Penicillium digitatum (strain Pd1 / CECT 20795)</name>
    <name type="common">Green mold</name>
    <dbReference type="NCBI Taxonomy" id="1170230"/>
    <lineage>
        <taxon>Eukaryota</taxon>
        <taxon>Fungi</taxon>
        <taxon>Dikarya</taxon>
        <taxon>Ascomycota</taxon>
        <taxon>Pezizomycotina</taxon>
        <taxon>Eurotiomycetes</taxon>
        <taxon>Eurotiomycetidae</taxon>
        <taxon>Eurotiales</taxon>
        <taxon>Aspergillaceae</taxon>
        <taxon>Penicillium</taxon>
    </lineage>
</organism>
<dbReference type="AlphaFoldDB" id="K9GBX5"/>
<sequence length="43" mass="5053">MLPLEGRSQINLHRYYTLPWNRTDHRMSTMLCAASTCQSLWLG</sequence>
<dbReference type="HOGENOM" id="CLU_3242321_0_0_1"/>
<comment type="caution">
    <text evidence="1">The sequence shown here is derived from an EMBL/GenBank/DDBJ whole genome shotgun (WGS) entry which is preliminary data.</text>
</comment>
<gene>
    <name evidence="1" type="ORF">PDIP_24000</name>
</gene>
<evidence type="ECO:0000313" key="2">
    <source>
        <dbReference type="Proteomes" id="UP000009886"/>
    </source>
</evidence>
<reference evidence="2" key="1">
    <citation type="journal article" date="2012" name="BMC Genomics">
        <title>Genome sequence of the necrotrophic fungus Penicillium digitatum, the main postharvest pathogen of citrus.</title>
        <authorList>
            <person name="Marcet-Houben M."/>
            <person name="Ballester A.-R."/>
            <person name="de la Fuente B."/>
            <person name="Harries E."/>
            <person name="Marcos J.F."/>
            <person name="Gonzalez-Candelas L."/>
            <person name="Gabaldon T."/>
        </authorList>
    </citation>
    <scope>NUCLEOTIDE SEQUENCE [LARGE SCALE GENOMIC DNA]</scope>
    <source>
        <strain evidence="2">Pd1 / CECT 20795</strain>
    </source>
</reference>
<evidence type="ECO:0000313" key="1">
    <source>
        <dbReference type="EMBL" id="EKV19390.1"/>
    </source>
</evidence>
<dbReference type="EMBL" id="AKCU01000160">
    <property type="protein sequence ID" value="EKV19390.1"/>
    <property type="molecule type" value="Genomic_DNA"/>
</dbReference>
<dbReference type="KEGG" id="pdp:PDIP_24000"/>
<protein>
    <submittedName>
        <fullName evidence="1">Uncharacterized protein</fullName>
    </submittedName>
</protein>
<accession>K9GBX5</accession>
<dbReference type="VEuPathDB" id="FungiDB:PDIP_24000"/>
<dbReference type="Proteomes" id="UP000009886">
    <property type="component" value="Unassembled WGS sequence"/>
</dbReference>
<proteinExistence type="predicted"/>